<evidence type="ECO:0000313" key="1">
    <source>
        <dbReference type="EMBL" id="KAI5650510.1"/>
    </source>
</evidence>
<keyword evidence="2" id="KW-1185">Reference proteome</keyword>
<name>A0ACB9ZSE9_CATRO</name>
<accession>A0ACB9ZSE9</accession>
<gene>
    <name evidence="1" type="ORF">M9H77_36515</name>
</gene>
<protein>
    <submittedName>
        <fullName evidence="1">Uncharacterized protein</fullName>
    </submittedName>
</protein>
<sequence length="142" mass="15599">MPATWAGHPGRPLVTRGSTAHSPSRIPLSAVSYSLSVCLLESSRLLFFFSFSFGSAIADLSVSGAVMLLTNFLLCHHCLSVGEVREIAVRKEQRERDRDCLLPVISSRLRLVSEGYNPDHHLSLSSSPRRGSAAARRPILVW</sequence>
<comment type="caution">
    <text evidence="1">The sequence shown here is derived from an EMBL/GenBank/DDBJ whole genome shotgun (WGS) entry which is preliminary data.</text>
</comment>
<dbReference type="EMBL" id="CM044708">
    <property type="protein sequence ID" value="KAI5650510.1"/>
    <property type="molecule type" value="Genomic_DNA"/>
</dbReference>
<dbReference type="Proteomes" id="UP001060085">
    <property type="component" value="Linkage Group LG08"/>
</dbReference>
<organism evidence="1 2">
    <name type="scientific">Catharanthus roseus</name>
    <name type="common">Madagascar periwinkle</name>
    <name type="synonym">Vinca rosea</name>
    <dbReference type="NCBI Taxonomy" id="4058"/>
    <lineage>
        <taxon>Eukaryota</taxon>
        <taxon>Viridiplantae</taxon>
        <taxon>Streptophyta</taxon>
        <taxon>Embryophyta</taxon>
        <taxon>Tracheophyta</taxon>
        <taxon>Spermatophyta</taxon>
        <taxon>Magnoliopsida</taxon>
        <taxon>eudicotyledons</taxon>
        <taxon>Gunneridae</taxon>
        <taxon>Pentapetalae</taxon>
        <taxon>asterids</taxon>
        <taxon>lamiids</taxon>
        <taxon>Gentianales</taxon>
        <taxon>Apocynaceae</taxon>
        <taxon>Rauvolfioideae</taxon>
        <taxon>Vinceae</taxon>
        <taxon>Catharanthinae</taxon>
        <taxon>Catharanthus</taxon>
    </lineage>
</organism>
<proteinExistence type="predicted"/>
<evidence type="ECO:0000313" key="2">
    <source>
        <dbReference type="Proteomes" id="UP001060085"/>
    </source>
</evidence>
<reference evidence="2" key="1">
    <citation type="journal article" date="2023" name="Nat. Plants">
        <title>Single-cell RNA sequencing provides a high-resolution roadmap for understanding the multicellular compartmentation of specialized metabolism.</title>
        <authorList>
            <person name="Sun S."/>
            <person name="Shen X."/>
            <person name="Li Y."/>
            <person name="Li Y."/>
            <person name="Wang S."/>
            <person name="Li R."/>
            <person name="Zhang H."/>
            <person name="Shen G."/>
            <person name="Guo B."/>
            <person name="Wei J."/>
            <person name="Xu J."/>
            <person name="St-Pierre B."/>
            <person name="Chen S."/>
            <person name="Sun C."/>
        </authorList>
    </citation>
    <scope>NUCLEOTIDE SEQUENCE [LARGE SCALE GENOMIC DNA]</scope>
</reference>